<dbReference type="GO" id="GO:0004521">
    <property type="term" value="F:RNA endonuclease activity"/>
    <property type="evidence" value="ECO:0007669"/>
    <property type="project" value="UniProtKB-UniRule"/>
</dbReference>
<evidence type="ECO:0000256" key="2">
    <source>
        <dbReference type="ARBA" id="ARBA00022517"/>
    </source>
</evidence>
<keyword evidence="3 8" id="KW-0540">Nuclease</keyword>
<dbReference type="AlphaFoldDB" id="A0A558DAJ8"/>
<evidence type="ECO:0000256" key="4">
    <source>
        <dbReference type="ARBA" id="ARBA00022723"/>
    </source>
</evidence>
<evidence type="ECO:0000256" key="8">
    <source>
        <dbReference type="HAMAP-Rule" id="MF_00009"/>
    </source>
</evidence>
<name>A0A558DAJ8_9GAMM</name>
<dbReference type="Pfam" id="PF02130">
    <property type="entry name" value="YbeY"/>
    <property type="match status" value="1"/>
</dbReference>
<keyword evidence="6 8" id="KW-0378">Hydrolase</keyword>
<protein>
    <recommendedName>
        <fullName evidence="8">Endoribonuclease YbeY</fullName>
        <ecNumber evidence="8">3.1.-.-</ecNumber>
    </recommendedName>
</protein>
<evidence type="ECO:0000313" key="10">
    <source>
        <dbReference type="Proteomes" id="UP000317355"/>
    </source>
</evidence>
<evidence type="ECO:0000256" key="6">
    <source>
        <dbReference type="ARBA" id="ARBA00022801"/>
    </source>
</evidence>
<dbReference type="PROSITE" id="PS01306">
    <property type="entry name" value="UPF0054"/>
    <property type="match status" value="1"/>
</dbReference>
<dbReference type="GO" id="GO:0005737">
    <property type="term" value="C:cytoplasm"/>
    <property type="evidence" value="ECO:0007669"/>
    <property type="project" value="UniProtKB-SubCell"/>
</dbReference>
<dbReference type="EC" id="3.1.-.-" evidence="8"/>
<dbReference type="Gene3D" id="3.40.390.30">
    <property type="entry name" value="Metalloproteases ('zincins'), catalytic domain"/>
    <property type="match status" value="1"/>
</dbReference>
<dbReference type="NCBIfam" id="TIGR00043">
    <property type="entry name" value="rRNA maturation RNase YbeY"/>
    <property type="match status" value="1"/>
</dbReference>
<dbReference type="GO" id="GO:0008270">
    <property type="term" value="F:zinc ion binding"/>
    <property type="evidence" value="ECO:0007669"/>
    <property type="project" value="UniProtKB-UniRule"/>
</dbReference>
<dbReference type="InterPro" id="IPR023091">
    <property type="entry name" value="MetalPrtase_cat_dom_sf_prd"/>
</dbReference>
<comment type="similarity">
    <text evidence="1 8">Belongs to the endoribonuclease YbeY family.</text>
</comment>
<evidence type="ECO:0000313" key="9">
    <source>
        <dbReference type="EMBL" id="TVT58029.1"/>
    </source>
</evidence>
<gene>
    <name evidence="8 9" type="primary">ybeY</name>
    <name evidence="9" type="ORF">FHK82_04750</name>
</gene>
<proteinExistence type="inferred from homology"/>
<keyword evidence="4 8" id="KW-0479">Metal-binding</keyword>
<dbReference type="InterPro" id="IPR002036">
    <property type="entry name" value="YbeY"/>
</dbReference>
<feature type="binding site" evidence="8">
    <location>
        <position position="122"/>
    </location>
    <ligand>
        <name>Zn(2+)</name>
        <dbReference type="ChEBI" id="CHEBI:29105"/>
        <note>catalytic</note>
    </ligand>
</feature>
<dbReference type="PANTHER" id="PTHR46986:SF1">
    <property type="entry name" value="ENDORIBONUCLEASE YBEY, CHLOROPLASTIC"/>
    <property type="match status" value="1"/>
</dbReference>
<dbReference type="Proteomes" id="UP000317355">
    <property type="component" value="Unassembled WGS sequence"/>
</dbReference>
<keyword evidence="2 8" id="KW-0690">Ribosome biogenesis</keyword>
<comment type="cofactor">
    <cofactor evidence="8">
        <name>Zn(2+)</name>
        <dbReference type="ChEBI" id="CHEBI:29105"/>
    </cofactor>
    <text evidence="8">Binds 1 zinc ion.</text>
</comment>
<dbReference type="InterPro" id="IPR020549">
    <property type="entry name" value="YbeY_CS"/>
</dbReference>
<organism evidence="9 10">
    <name type="scientific">Sedimenticola thiotaurini</name>
    <dbReference type="NCBI Taxonomy" id="1543721"/>
    <lineage>
        <taxon>Bacteria</taxon>
        <taxon>Pseudomonadati</taxon>
        <taxon>Pseudomonadota</taxon>
        <taxon>Gammaproteobacteria</taxon>
        <taxon>Chromatiales</taxon>
        <taxon>Sedimenticolaceae</taxon>
        <taxon>Sedimenticola</taxon>
    </lineage>
</organism>
<dbReference type="EMBL" id="VMRY01000010">
    <property type="protein sequence ID" value="TVT58029.1"/>
    <property type="molecule type" value="Genomic_DNA"/>
</dbReference>
<comment type="caution">
    <text evidence="9">The sequence shown here is derived from an EMBL/GenBank/DDBJ whole genome shotgun (WGS) entry which is preliminary data.</text>
</comment>
<evidence type="ECO:0000256" key="5">
    <source>
        <dbReference type="ARBA" id="ARBA00022759"/>
    </source>
</evidence>
<comment type="function">
    <text evidence="8">Single strand-specific metallo-endoribonuclease involved in late-stage 70S ribosome quality control and in maturation of the 3' terminus of the 16S rRNA.</text>
</comment>
<comment type="subcellular location">
    <subcellularLocation>
        <location evidence="8">Cytoplasm</location>
    </subcellularLocation>
</comment>
<feature type="binding site" evidence="8">
    <location>
        <position position="112"/>
    </location>
    <ligand>
        <name>Zn(2+)</name>
        <dbReference type="ChEBI" id="CHEBI:29105"/>
        <note>catalytic</note>
    </ligand>
</feature>
<sequence length="148" mass="16638">MNLLIEIQHVHSADGSPNPMQFQKWAEAVLDNRLDQVELVIRIVDLEESQQLNREYRGMDKPTNVLSFPFEAPEVVESDHIGDLVICAPVVAAEAAEQGKPLEAHWAHLVVHGVLHLLGFDHINDQQAEEMENLEVEILANLGFSNPY</sequence>
<evidence type="ECO:0000256" key="3">
    <source>
        <dbReference type="ARBA" id="ARBA00022722"/>
    </source>
</evidence>
<evidence type="ECO:0000256" key="7">
    <source>
        <dbReference type="ARBA" id="ARBA00022833"/>
    </source>
</evidence>
<accession>A0A558DAJ8</accession>
<keyword evidence="7 8" id="KW-0862">Zinc</keyword>
<reference evidence="9 10" key="1">
    <citation type="submission" date="2019-07" db="EMBL/GenBank/DDBJ databases">
        <title>The pathways for chlorine oxyanion respiration interact through the shared metabolite chlorate.</title>
        <authorList>
            <person name="Barnum T.P."/>
            <person name="Cheng Y."/>
            <person name="Hill K.A."/>
            <person name="Lucas L.N."/>
            <person name="Carlson H.K."/>
            <person name="Coates J.D."/>
        </authorList>
    </citation>
    <scope>NUCLEOTIDE SEQUENCE [LARGE SCALE GENOMIC DNA]</scope>
    <source>
        <strain evidence="9">BK-3</strain>
    </source>
</reference>
<dbReference type="HAMAP" id="MF_00009">
    <property type="entry name" value="Endoribonucl_YbeY"/>
    <property type="match status" value="1"/>
</dbReference>
<dbReference type="GO" id="GO:0004222">
    <property type="term" value="F:metalloendopeptidase activity"/>
    <property type="evidence" value="ECO:0007669"/>
    <property type="project" value="InterPro"/>
</dbReference>
<evidence type="ECO:0000256" key="1">
    <source>
        <dbReference type="ARBA" id="ARBA00010875"/>
    </source>
</evidence>
<feature type="binding site" evidence="8">
    <location>
        <position position="116"/>
    </location>
    <ligand>
        <name>Zn(2+)</name>
        <dbReference type="ChEBI" id="CHEBI:29105"/>
        <note>catalytic</note>
    </ligand>
</feature>
<keyword evidence="8" id="KW-0698">rRNA processing</keyword>
<keyword evidence="8" id="KW-0963">Cytoplasm</keyword>
<dbReference type="GO" id="GO:0006364">
    <property type="term" value="P:rRNA processing"/>
    <property type="evidence" value="ECO:0007669"/>
    <property type="project" value="UniProtKB-UniRule"/>
</dbReference>
<keyword evidence="5 8" id="KW-0255">Endonuclease</keyword>
<dbReference type="SUPFAM" id="SSF55486">
    <property type="entry name" value="Metalloproteases ('zincins'), catalytic domain"/>
    <property type="match status" value="1"/>
</dbReference>
<dbReference type="PANTHER" id="PTHR46986">
    <property type="entry name" value="ENDORIBONUCLEASE YBEY, CHLOROPLASTIC"/>
    <property type="match status" value="1"/>
</dbReference>